<dbReference type="RefSeq" id="WP_013275722.1">
    <property type="nucleotide sequence ID" value="NC_014377.1"/>
</dbReference>
<dbReference type="HOGENOM" id="CLU_161222_2_1_9"/>
<dbReference type="AlphaFoldDB" id="D9S2Q2"/>
<accession>D9S2Q2</accession>
<evidence type="ECO:0000313" key="2">
    <source>
        <dbReference type="Proteomes" id="UP000000272"/>
    </source>
</evidence>
<name>D9S2Q2_THEOJ</name>
<dbReference type="InterPro" id="IPR022476">
    <property type="entry name" value="Spore_YabP/YqfC"/>
</dbReference>
<dbReference type="InterPro" id="IPR022477">
    <property type="entry name" value="Spore_YqfC"/>
</dbReference>
<dbReference type="eggNOG" id="ENOG5032ZA5">
    <property type="taxonomic scope" value="Bacteria"/>
</dbReference>
<dbReference type="OrthoDB" id="2989236at2"/>
<dbReference type="EMBL" id="CP002131">
    <property type="protein sequence ID" value="ADL07679.1"/>
    <property type="molecule type" value="Genomic_DNA"/>
</dbReference>
<protein>
    <submittedName>
        <fullName evidence="1">Sporulation protein YqfC</fullName>
    </submittedName>
</protein>
<dbReference type="Proteomes" id="UP000000272">
    <property type="component" value="Chromosome"/>
</dbReference>
<dbReference type="NCBIfam" id="TIGR02856">
    <property type="entry name" value="spore_yqfC"/>
    <property type="match status" value="1"/>
</dbReference>
<organism evidence="1 2">
    <name type="scientific">Thermosediminibacter oceani (strain ATCC BAA-1034 / DSM 16646 / JW/IW-1228P)</name>
    <dbReference type="NCBI Taxonomy" id="555079"/>
    <lineage>
        <taxon>Bacteria</taxon>
        <taxon>Bacillati</taxon>
        <taxon>Bacillota</taxon>
        <taxon>Clostridia</taxon>
        <taxon>Thermosediminibacterales</taxon>
        <taxon>Thermosediminibacteraceae</taxon>
        <taxon>Thermosediminibacter</taxon>
    </lineage>
</organism>
<reference evidence="1 2" key="1">
    <citation type="journal article" date="2010" name="Stand. Genomic Sci.">
        <title>Complete genome sequence of Thermosediminibacter oceani type strain (JW/IW-1228P).</title>
        <authorList>
            <person name="Pitluck S."/>
            <person name="Yasawong M."/>
            <person name="Munk C."/>
            <person name="Nolan M."/>
            <person name="Lapidus A."/>
            <person name="Lucas S."/>
            <person name="Glavina Del Rio T."/>
            <person name="Tice H."/>
            <person name="Cheng J.F."/>
            <person name="Bruce D."/>
            <person name="Detter C."/>
            <person name="Tapia R."/>
            <person name="Han C."/>
            <person name="Goodwin L."/>
            <person name="Liolios K."/>
            <person name="Ivanova N."/>
            <person name="Mavromatis K."/>
            <person name="Mikhailova N."/>
            <person name="Pati A."/>
            <person name="Chen A."/>
            <person name="Palaniappan K."/>
            <person name="Land M."/>
            <person name="Hauser L."/>
            <person name="Chang Y.J."/>
            <person name="Jeffries C.D."/>
            <person name="Rohde M."/>
            <person name="Spring S."/>
            <person name="Sikorski J."/>
            <person name="Goker M."/>
            <person name="Woyke T."/>
            <person name="Bristow J."/>
            <person name="Eisen J.A."/>
            <person name="Markowitz V."/>
            <person name="Hugenholtz P."/>
            <person name="Kyrpides N.C."/>
            <person name="Klenk H.P."/>
        </authorList>
    </citation>
    <scope>NUCLEOTIDE SEQUENCE [LARGE SCALE GENOMIC DNA]</scope>
    <source>
        <strain evidence="2">ATCC BAA-1034 / DSM 16646 / JW/IW-1228P</strain>
    </source>
</reference>
<gene>
    <name evidence="1" type="ordered locus">Toce_0917</name>
</gene>
<dbReference type="KEGG" id="toc:Toce_0917"/>
<evidence type="ECO:0000313" key="1">
    <source>
        <dbReference type="EMBL" id="ADL07679.1"/>
    </source>
</evidence>
<dbReference type="Pfam" id="PF07873">
    <property type="entry name" value="YabP"/>
    <property type="match status" value="1"/>
</dbReference>
<keyword evidence="2" id="KW-1185">Reference proteome</keyword>
<dbReference type="STRING" id="555079.Toce_0917"/>
<proteinExistence type="predicted"/>
<sequence>MKRTNQESLRARISDALELPKDIVLDLPRITVIGKISVFIENHKGILEYGTDKVCVNTNIGLLVIKGRELILKSIVADEIVVEGKIESLEFEE</sequence>